<organism evidence="1 2">
    <name type="scientific">Glossina pallidipes</name>
    <name type="common">Tsetse fly</name>
    <dbReference type="NCBI Taxonomy" id="7398"/>
    <lineage>
        <taxon>Eukaryota</taxon>
        <taxon>Metazoa</taxon>
        <taxon>Ecdysozoa</taxon>
        <taxon>Arthropoda</taxon>
        <taxon>Hexapoda</taxon>
        <taxon>Insecta</taxon>
        <taxon>Pterygota</taxon>
        <taxon>Neoptera</taxon>
        <taxon>Endopterygota</taxon>
        <taxon>Diptera</taxon>
        <taxon>Brachycera</taxon>
        <taxon>Muscomorpha</taxon>
        <taxon>Hippoboscoidea</taxon>
        <taxon>Glossinidae</taxon>
        <taxon>Glossina</taxon>
    </lineage>
</organism>
<dbReference type="VEuPathDB" id="VectorBase:GPAI013113"/>
<accession>A0A1A9ZFN0</accession>
<evidence type="ECO:0000313" key="1">
    <source>
        <dbReference type="EnsemblMetazoa" id="GPAI013113-PA"/>
    </source>
</evidence>
<keyword evidence="2" id="KW-1185">Reference proteome</keyword>
<protein>
    <submittedName>
        <fullName evidence="1">Uncharacterized protein</fullName>
    </submittedName>
</protein>
<reference evidence="2" key="1">
    <citation type="submission" date="2014-03" db="EMBL/GenBank/DDBJ databases">
        <authorList>
            <person name="Aksoy S."/>
            <person name="Warren W."/>
            <person name="Wilson R.K."/>
        </authorList>
    </citation>
    <scope>NUCLEOTIDE SEQUENCE [LARGE SCALE GENOMIC DNA]</scope>
    <source>
        <strain evidence="2">IAEA</strain>
    </source>
</reference>
<proteinExistence type="predicted"/>
<dbReference type="Proteomes" id="UP000092445">
    <property type="component" value="Unassembled WGS sequence"/>
</dbReference>
<sequence length="104" mass="12299">MEESFALQYVTCSWDSSDDRIIFDNFPPFTYIVEQLFVLPGTAAFLDNRKILAYVLYLSSIEMRDDDYVAKRSKSIFDLNSDESKYLLPRIDMYDMHIHPVQIR</sequence>
<dbReference type="EnsemblMetazoa" id="GPAI013113-RA">
    <property type="protein sequence ID" value="GPAI013113-PA"/>
    <property type="gene ID" value="GPAI013113"/>
</dbReference>
<name>A0A1A9ZFN0_GLOPL</name>
<evidence type="ECO:0000313" key="2">
    <source>
        <dbReference type="Proteomes" id="UP000092445"/>
    </source>
</evidence>
<reference evidence="1" key="2">
    <citation type="submission" date="2020-05" db="UniProtKB">
        <authorList>
            <consortium name="EnsemblMetazoa"/>
        </authorList>
    </citation>
    <scope>IDENTIFICATION</scope>
    <source>
        <strain evidence="1">IAEA</strain>
    </source>
</reference>
<dbReference type="AlphaFoldDB" id="A0A1A9ZFN0"/>